<evidence type="ECO:0000313" key="6">
    <source>
        <dbReference type="Proteomes" id="UP000310506"/>
    </source>
</evidence>
<dbReference type="GO" id="GO:0005737">
    <property type="term" value="C:cytoplasm"/>
    <property type="evidence" value="ECO:0007669"/>
    <property type="project" value="TreeGrafter"/>
</dbReference>
<dbReference type="InterPro" id="IPR002579">
    <property type="entry name" value="Met_Sox_Rdtase_MsrB_dom"/>
</dbReference>
<name>A0A4S3B0D8_9ENTE</name>
<dbReference type="Gene3D" id="2.170.150.20">
    <property type="entry name" value="Peptide methionine sulfoxide reductase"/>
    <property type="match status" value="1"/>
</dbReference>
<dbReference type="PANTHER" id="PTHR10173:SF59">
    <property type="entry name" value="PEPTIDE METHIONINE SULFOXIDE REDUCTASE MSRA_MSRB"/>
    <property type="match status" value="1"/>
</dbReference>
<dbReference type="NCBIfam" id="TIGR00357">
    <property type="entry name" value="peptide-methionine (R)-S-oxide reductase MsrB"/>
    <property type="match status" value="1"/>
</dbReference>
<dbReference type="EC" id="1.8.4.12" evidence="1"/>
<dbReference type="GO" id="GO:0030091">
    <property type="term" value="P:protein repair"/>
    <property type="evidence" value="ECO:0007669"/>
    <property type="project" value="InterPro"/>
</dbReference>
<dbReference type="AlphaFoldDB" id="A0A4S3B0D8"/>
<dbReference type="Pfam" id="PF01641">
    <property type="entry name" value="SelR"/>
    <property type="match status" value="1"/>
</dbReference>
<organism evidence="5 6">
    <name type="scientific">Vagococcus silagei</name>
    <dbReference type="NCBI Taxonomy" id="2508885"/>
    <lineage>
        <taxon>Bacteria</taxon>
        <taxon>Bacillati</taxon>
        <taxon>Bacillota</taxon>
        <taxon>Bacilli</taxon>
        <taxon>Lactobacillales</taxon>
        <taxon>Enterococcaceae</taxon>
        <taxon>Vagococcus</taxon>
    </lineage>
</organism>
<accession>A0A4S3B0D8</accession>
<gene>
    <name evidence="5" type="primary">msrB</name>
    <name evidence="5" type="ORF">ESZ54_09935</name>
</gene>
<dbReference type="PANTHER" id="PTHR10173">
    <property type="entry name" value="METHIONINE SULFOXIDE REDUCTASE"/>
    <property type="match status" value="1"/>
</dbReference>
<dbReference type="Proteomes" id="UP000310506">
    <property type="component" value="Unassembled WGS sequence"/>
</dbReference>
<dbReference type="OrthoDB" id="4174719at2"/>
<reference evidence="5 6" key="1">
    <citation type="submission" date="2019-01" db="EMBL/GenBank/DDBJ databases">
        <title>Vagococcus silagei sp. nov. isolated from brewer's grain.</title>
        <authorList>
            <person name="Guu J.-R."/>
        </authorList>
    </citation>
    <scope>NUCLEOTIDE SEQUENCE [LARGE SCALE GENOMIC DNA]</scope>
    <source>
        <strain evidence="5 6">2B-2</strain>
    </source>
</reference>
<protein>
    <recommendedName>
        <fullName evidence="1">peptide-methionine (R)-S-oxide reductase</fullName>
        <ecNumber evidence="1">1.8.4.12</ecNumber>
    </recommendedName>
</protein>
<dbReference type="InterPro" id="IPR028427">
    <property type="entry name" value="Met_Sox_Rdtase_MsrB"/>
</dbReference>
<dbReference type="GO" id="GO:0033743">
    <property type="term" value="F:peptide-methionine (R)-S-oxide reductase activity"/>
    <property type="evidence" value="ECO:0007669"/>
    <property type="project" value="UniProtKB-EC"/>
</dbReference>
<dbReference type="EMBL" id="SDGV01000022">
    <property type="protein sequence ID" value="THB60534.1"/>
    <property type="molecule type" value="Genomic_DNA"/>
</dbReference>
<dbReference type="GO" id="GO:0006979">
    <property type="term" value="P:response to oxidative stress"/>
    <property type="evidence" value="ECO:0007669"/>
    <property type="project" value="InterPro"/>
</dbReference>
<keyword evidence="6" id="KW-1185">Reference proteome</keyword>
<evidence type="ECO:0000259" key="4">
    <source>
        <dbReference type="PROSITE" id="PS51790"/>
    </source>
</evidence>
<dbReference type="SUPFAM" id="SSF51316">
    <property type="entry name" value="Mss4-like"/>
    <property type="match status" value="1"/>
</dbReference>
<dbReference type="PROSITE" id="PS51790">
    <property type="entry name" value="MSRB"/>
    <property type="match status" value="1"/>
</dbReference>
<comment type="catalytic activity">
    <reaction evidence="3">
        <text>L-methionyl-[protein] + [thioredoxin]-disulfide + H2O = L-methionyl-(R)-S-oxide-[protein] + [thioredoxin]-dithiol</text>
        <dbReference type="Rhea" id="RHEA:24164"/>
        <dbReference type="Rhea" id="RHEA-COMP:10698"/>
        <dbReference type="Rhea" id="RHEA-COMP:10700"/>
        <dbReference type="Rhea" id="RHEA-COMP:12313"/>
        <dbReference type="Rhea" id="RHEA-COMP:12314"/>
        <dbReference type="ChEBI" id="CHEBI:15377"/>
        <dbReference type="ChEBI" id="CHEBI:16044"/>
        <dbReference type="ChEBI" id="CHEBI:29950"/>
        <dbReference type="ChEBI" id="CHEBI:45764"/>
        <dbReference type="ChEBI" id="CHEBI:50058"/>
        <dbReference type="EC" id="1.8.4.12"/>
    </reaction>
</comment>
<comment type="caution">
    <text evidence="5">The sequence shown here is derived from an EMBL/GenBank/DDBJ whole genome shotgun (WGS) entry which is preliminary data.</text>
</comment>
<evidence type="ECO:0000256" key="2">
    <source>
        <dbReference type="ARBA" id="ARBA00023002"/>
    </source>
</evidence>
<proteinExistence type="predicted"/>
<evidence type="ECO:0000313" key="5">
    <source>
        <dbReference type="EMBL" id="THB60534.1"/>
    </source>
</evidence>
<sequence length="142" mass="16122">MKPTEQELRQRLTPLQYQVTQENGTEHPFSSEYDRMFEEGIYVDIVSGEPLFSSKDKYDAGCGWPSFTKPIAILKELEDLSLSRARVEVRSQSANSHLGHVFTDGPADQGGLRYCINGAALRFVPVREMRQEGYGPYLTLFK</sequence>
<keyword evidence="2 5" id="KW-0560">Oxidoreductase</keyword>
<evidence type="ECO:0000256" key="1">
    <source>
        <dbReference type="ARBA" id="ARBA00012499"/>
    </source>
</evidence>
<dbReference type="RefSeq" id="WP_136137524.1">
    <property type="nucleotide sequence ID" value="NZ_SDGV01000022.1"/>
</dbReference>
<dbReference type="FunFam" id="2.170.150.20:FF:000003">
    <property type="entry name" value="Peptide methionine sulfoxide reductase MsrB"/>
    <property type="match status" value="1"/>
</dbReference>
<dbReference type="InterPro" id="IPR011057">
    <property type="entry name" value="Mss4-like_sf"/>
</dbReference>
<evidence type="ECO:0000256" key="3">
    <source>
        <dbReference type="ARBA" id="ARBA00048488"/>
    </source>
</evidence>
<feature type="domain" description="MsrB" evidence="4">
    <location>
        <begin position="5"/>
        <end position="126"/>
    </location>
</feature>